<name>A0AAF0GQY9_LATSK</name>
<organism evidence="2 3">
    <name type="scientific">Latilactobacillus sakei</name>
    <name type="common">Lactobacillus sakei</name>
    <dbReference type="NCBI Taxonomy" id="1599"/>
    <lineage>
        <taxon>Bacteria</taxon>
        <taxon>Bacillati</taxon>
        <taxon>Bacillota</taxon>
        <taxon>Bacilli</taxon>
        <taxon>Lactobacillales</taxon>
        <taxon>Lactobacillaceae</taxon>
        <taxon>Latilactobacillus</taxon>
    </lineage>
</organism>
<protein>
    <submittedName>
        <fullName evidence="2">Uncharacterized protein</fullName>
    </submittedName>
</protein>
<evidence type="ECO:0000256" key="1">
    <source>
        <dbReference type="SAM" id="Phobius"/>
    </source>
</evidence>
<feature type="transmembrane region" description="Helical" evidence="1">
    <location>
        <begin position="15"/>
        <end position="40"/>
    </location>
</feature>
<dbReference type="RefSeq" id="WP_011373924.1">
    <property type="nucleotide sequence ID" value="NZ_CP122959.1"/>
</dbReference>
<dbReference type="AlphaFoldDB" id="A0AAF0GQY9"/>
<dbReference type="EMBL" id="CP122959">
    <property type="protein sequence ID" value="WGI19393.1"/>
    <property type="molecule type" value="Genomic_DNA"/>
</dbReference>
<gene>
    <name evidence="2" type="ORF">QBD03_01205</name>
</gene>
<keyword evidence="1" id="KW-0472">Membrane</keyword>
<evidence type="ECO:0000313" key="3">
    <source>
        <dbReference type="Proteomes" id="UP001179858"/>
    </source>
</evidence>
<keyword evidence="1" id="KW-0812">Transmembrane</keyword>
<reference evidence="2" key="1">
    <citation type="submission" date="2023-04" db="EMBL/GenBank/DDBJ databases">
        <title>Novel strain of Lactilactobacillus sakei and use thereof.</title>
        <authorList>
            <person name="Kim S.Y."/>
        </authorList>
    </citation>
    <scope>NUCLEOTIDE SEQUENCE</scope>
    <source>
        <strain evidence="2">HUP1</strain>
    </source>
</reference>
<evidence type="ECO:0000313" key="2">
    <source>
        <dbReference type="EMBL" id="WGI19393.1"/>
    </source>
</evidence>
<accession>A0AAF0GQY9</accession>
<keyword evidence="1" id="KW-1133">Transmembrane helix</keyword>
<sequence>MQHLITKWGPKKARLATFIVSGGLTIWFVLTLYLAIKFYLDLQKITIITM</sequence>
<proteinExistence type="predicted"/>
<dbReference type="Proteomes" id="UP001179858">
    <property type="component" value="Chromosome"/>
</dbReference>